<dbReference type="EMBL" id="QSFX01000013">
    <property type="protein sequence ID" value="RHA88739.1"/>
    <property type="molecule type" value="Genomic_DNA"/>
</dbReference>
<name>A0A173UT65_9FIRM</name>
<dbReference type="PANTHER" id="PTHR46615:SF1">
    <property type="entry name" value="ARYLSULFATASE K"/>
    <property type="match status" value="1"/>
</dbReference>
<dbReference type="EMBL" id="CYXX01000017">
    <property type="protein sequence ID" value="CUN18252.1"/>
    <property type="molecule type" value="Genomic_DNA"/>
</dbReference>
<dbReference type="AlphaFoldDB" id="A0A173UT65"/>
<reference evidence="2 5" key="1">
    <citation type="submission" date="2015-09" db="EMBL/GenBank/DDBJ databases">
        <authorList>
            <consortium name="Pathogen Informatics"/>
        </authorList>
    </citation>
    <scope>NUCLEOTIDE SEQUENCE [LARGE SCALE GENOMIC DNA]</scope>
    <source>
        <strain evidence="2 5">2789STDY5608887</strain>
    </source>
</reference>
<dbReference type="PANTHER" id="PTHR46615">
    <property type="entry name" value="ARYLSULFATASE K"/>
    <property type="match status" value="1"/>
</dbReference>
<dbReference type="GO" id="GO:0004065">
    <property type="term" value="F:arylsulfatase activity"/>
    <property type="evidence" value="ECO:0007669"/>
    <property type="project" value="TreeGrafter"/>
</dbReference>
<dbReference type="RefSeq" id="WP_055170080.1">
    <property type="nucleotide sequence ID" value="NZ_CABJFX010000013.1"/>
</dbReference>
<dbReference type="EC" id="3.1.6.6" evidence="2"/>
<dbReference type="CDD" id="cd16037">
    <property type="entry name" value="sulfatase_like"/>
    <property type="match status" value="1"/>
</dbReference>
<keyword evidence="2" id="KW-0378">Hydrolase</keyword>
<dbReference type="Pfam" id="PF00884">
    <property type="entry name" value="Sulfatase"/>
    <property type="match status" value="1"/>
</dbReference>
<feature type="domain" description="Sulfatase N-terminal" evidence="1">
    <location>
        <begin position="4"/>
        <end position="342"/>
    </location>
</feature>
<gene>
    <name evidence="2" type="primary">betC</name>
    <name evidence="4" type="ORF">DW914_08695</name>
    <name evidence="3" type="ORF">DWY96_00950</name>
    <name evidence="2" type="ORF">ERS852444_02277</name>
</gene>
<evidence type="ECO:0000313" key="2">
    <source>
        <dbReference type="EMBL" id="CUN18252.1"/>
    </source>
</evidence>
<evidence type="ECO:0000313" key="3">
    <source>
        <dbReference type="EMBL" id="RGQ55913.1"/>
    </source>
</evidence>
<evidence type="ECO:0000259" key="1">
    <source>
        <dbReference type="Pfam" id="PF00884"/>
    </source>
</evidence>
<dbReference type="GO" id="GO:0015024">
    <property type="term" value="F:glucuronate-2-sulfatase activity"/>
    <property type="evidence" value="ECO:0007669"/>
    <property type="project" value="TreeGrafter"/>
</dbReference>
<dbReference type="Proteomes" id="UP000095453">
    <property type="component" value="Unassembled WGS sequence"/>
</dbReference>
<dbReference type="EMBL" id="QRTF01000001">
    <property type="protein sequence ID" value="RGQ55913.1"/>
    <property type="molecule type" value="Genomic_DNA"/>
</dbReference>
<protein>
    <submittedName>
        <fullName evidence="2">Choline-sulfatase</fullName>
        <ecNumber evidence="2">3.1.6.6</ecNumber>
    </submittedName>
</protein>
<reference evidence="6 7" key="2">
    <citation type="submission" date="2018-08" db="EMBL/GenBank/DDBJ databases">
        <title>A genome reference for cultivated species of the human gut microbiota.</title>
        <authorList>
            <person name="Zou Y."/>
            <person name="Xue W."/>
            <person name="Luo G."/>
        </authorList>
    </citation>
    <scope>NUCLEOTIDE SEQUENCE [LARGE SCALE GENOMIC DNA]</scope>
    <source>
        <strain evidence="3 7">AF28-15</strain>
        <strain evidence="4 6">AM42-1AC</strain>
    </source>
</reference>
<organism evidence="2 5">
    <name type="scientific">Roseburia inulinivorans</name>
    <dbReference type="NCBI Taxonomy" id="360807"/>
    <lineage>
        <taxon>Bacteria</taxon>
        <taxon>Bacillati</taxon>
        <taxon>Bacillota</taxon>
        <taxon>Clostridia</taxon>
        <taxon>Lachnospirales</taxon>
        <taxon>Lachnospiraceae</taxon>
        <taxon>Roseburia</taxon>
    </lineage>
</organism>
<evidence type="ECO:0000313" key="5">
    <source>
        <dbReference type="Proteomes" id="UP000095453"/>
    </source>
</evidence>
<proteinExistence type="predicted"/>
<dbReference type="Gene3D" id="3.40.720.10">
    <property type="entry name" value="Alkaline Phosphatase, subunit A"/>
    <property type="match status" value="1"/>
</dbReference>
<dbReference type="InterPro" id="IPR017850">
    <property type="entry name" value="Alkaline_phosphatase_core_sf"/>
</dbReference>
<dbReference type="Proteomes" id="UP000283738">
    <property type="component" value="Unassembled WGS sequence"/>
</dbReference>
<dbReference type="InterPro" id="IPR000917">
    <property type="entry name" value="Sulfatase_N"/>
</dbReference>
<sequence>MKQPDILLFMSDQHGADYCSWGDVKVDTPTLDAIRKTGTVFENTYTSCPLCVPARISFMSSKLPSDTGCYGNQDALPDITPCFTHALVAAGYETVLAGRMHFVGEDQRHGFTKRIAPDITPVSWTVPKEKMAQERGNLMGCQGEPFCLNYVGAGESPVMNYDKMVIEQVLEYLEEPHEKPQFILVGTYGPHFPYITSKEMYLKYYDRVEKPSFYEPEEIPEYLQDFELQSSRMRGEEARWKVTRGARAAYCGLVEIMDSQIGKVKKAFEKYTERHGTEGIFGYCSDHGDTLGERRMFGKQTYYEKSAKIPFLLTGSGVPANKQIQALTSIMDIGPTICELAGTEYTFGEGRSLLPYFAGEEDGERIVVSQFVEKYKGESYASMMLRYKNYKYISYHHYENKDMLFNLKEDPKEGHNCITEKPEVVEYLKNERRKLISFDEMEKQRADHEKRAQLFIAVEKNTGINDEERWKDNPPEARGELEIAAASEPIVPGSRIMRI</sequence>
<dbReference type="Proteomes" id="UP000283492">
    <property type="component" value="Unassembled WGS sequence"/>
</dbReference>
<dbReference type="GO" id="GO:0047753">
    <property type="term" value="F:choline-sulfatase activity"/>
    <property type="evidence" value="ECO:0007669"/>
    <property type="project" value="UniProtKB-EC"/>
</dbReference>
<evidence type="ECO:0000313" key="7">
    <source>
        <dbReference type="Proteomes" id="UP000283738"/>
    </source>
</evidence>
<evidence type="ECO:0000313" key="4">
    <source>
        <dbReference type="EMBL" id="RHA88739.1"/>
    </source>
</evidence>
<dbReference type="SUPFAM" id="SSF53649">
    <property type="entry name" value="Alkaline phosphatase-like"/>
    <property type="match status" value="1"/>
</dbReference>
<evidence type="ECO:0000313" key="6">
    <source>
        <dbReference type="Proteomes" id="UP000283492"/>
    </source>
</evidence>
<dbReference type="InterPro" id="IPR051849">
    <property type="entry name" value="GAG-degrading_sulfatase"/>
</dbReference>
<accession>A0A173UT65</accession>